<reference evidence="1 2" key="1">
    <citation type="journal article" date="2019" name="Commun. Biol.">
        <title>The bagworm genome reveals a unique fibroin gene that provides high tensile strength.</title>
        <authorList>
            <person name="Kono N."/>
            <person name="Nakamura H."/>
            <person name="Ohtoshi R."/>
            <person name="Tomita M."/>
            <person name="Numata K."/>
            <person name="Arakawa K."/>
        </authorList>
    </citation>
    <scope>NUCLEOTIDE SEQUENCE [LARGE SCALE GENOMIC DNA]</scope>
</reference>
<proteinExistence type="predicted"/>
<keyword evidence="2" id="KW-1185">Reference proteome</keyword>
<comment type="caution">
    <text evidence="1">The sequence shown here is derived from an EMBL/GenBank/DDBJ whole genome shotgun (WGS) entry which is preliminary data.</text>
</comment>
<dbReference type="Proteomes" id="UP000299102">
    <property type="component" value="Unassembled WGS sequence"/>
</dbReference>
<evidence type="ECO:0000313" key="1">
    <source>
        <dbReference type="EMBL" id="GBP50571.1"/>
    </source>
</evidence>
<protein>
    <submittedName>
        <fullName evidence="1">Uncharacterized protein</fullName>
    </submittedName>
</protein>
<sequence>MARSRRQDPPAPVQIASSGRQWPFASGRARAQRHLNDDFKVLKLLQIKYSDRESERAVAPVPGYPLLFINRRDGSLPVK</sequence>
<accession>A0A4C1WHC3</accession>
<name>A0A4C1WHC3_EUMVA</name>
<gene>
    <name evidence="1" type="ORF">EVAR_29330_1</name>
</gene>
<organism evidence="1 2">
    <name type="scientific">Eumeta variegata</name>
    <name type="common">Bagworm moth</name>
    <name type="synonym">Eumeta japonica</name>
    <dbReference type="NCBI Taxonomy" id="151549"/>
    <lineage>
        <taxon>Eukaryota</taxon>
        <taxon>Metazoa</taxon>
        <taxon>Ecdysozoa</taxon>
        <taxon>Arthropoda</taxon>
        <taxon>Hexapoda</taxon>
        <taxon>Insecta</taxon>
        <taxon>Pterygota</taxon>
        <taxon>Neoptera</taxon>
        <taxon>Endopterygota</taxon>
        <taxon>Lepidoptera</taxon>
        <taxon>Glossata</taxon>
        <taxon>Ditrysia</taxon>
        <taxon>Tineoidea</taxon>
        <taxon>Psychidae</taxon>
        <taxon>Oiketicinae</taxon>
        <taxon>Eumeta</taxon>
    </lineage>
</organism>
<dbReference type="EMBL" id="BGZK01000568">
    <property type="protein sequence ID" value="GBP50571.1"/>
    <property type="molecule type" value="Genomic_DNA"/>
</dbReference>
<dbReference type="AlphaFoldDB" id="A0A4C1WHC3"/>
<evidence type="ECO:0000313" key="2">
    <source>
        <dbReference type="Proteomes" id="UP000299102"/>
    </source>
</evidence>